<proteinExistence type="predicted"/>
<reference evidence="1 2" key="1">
    <citation type="submission" date="2023-06" db="EMBL/GenBank/DDBJ databases">
        <title>Five Gram-positive bacteria isolated from mangrove sediments in Shenzhen, Guangdong, China.</title>
        <authorList>
            <person name="Yu S."/>
            <person name="Zheng W."/>
            <person name="Huang Y."/>
        </authorList>
    </citation>
    <scope>NUCLEOTIDE SEQUENCE [LARGE SCALE GENOMIC DNA]</scope>
    <source>
        <strain evidence="1 2">SaN35-3</strain>
    </source>
</reference>
<protein>
    <submittedName>
        <fullName evidence="1">Uncharacterized protein</fullName>
    </submittedName>
</protein>
<evidence type="ECO:0000313" key="1">
    <source>
        <dbReference type="EMBL" id="WLR43124.1"/>
    </source>
</evidence>
<evidence type="ECO:0000313" key="2">
    <source>
        <dbReference type="Proteomes" id="UP001197974"/>
    </source>
</evidence>
<dbReference type="EMBL" id="CP129013">
    <property type="protein sequence ID" value="WLR43124.1"/>
    <property type="molecule type" value="Genomic_DNA"/>
</dbReference>
<dbReference type="Proteomes" id="UP001197974">
    <property type="component" value="Chromosome"/>
</dbReference>
<keyword evidence="2" id="KW-1185">Reference proteome</keyword>
<accession>A0ABY9JWE7</accession>
<dbReference type="RefSeq" id="WP_226538948.1">
    <property type="nucleotide sequence ID" value="NZ_CP129013.1"/>
</dbReference>
<sequence>MDTNEYEFLQEVRGILTTAHNQNLVLFGNDVSQRFLELTQRITIAQARILIAQRQISLIPELIIVRVQKVGKKGR</sequence>
<gene>
    <name evidence="1" type="ORF">LC087_02640</name>
</gene>
<organism evidence="1 2">
    <name type="scientific">Bacillus carboniphilus</name>
    <dbReference type="NCBI Taxonomy" id="86663"/>
    <lineage>
        <taxon>Bacteria</taxon>
        <taxon>Bacillati</taxon>
        <taxon>Bacillota</taxon>
        <taxon>Bacilli</taxon>
        <taxon>Bacillales</taxon>
        <taxon>Bacillaceae</taxon>
        <taxon>Bacillus</taxon>
    </lineage>
</organism>
<name>A0ABY9JWE7_9BACI</name>